<dbReference type="InterPro" id="IPR046825">
    <property type="entry name" value="PDH_C"/>
</dbReference>
<comment type="similarity">
    <text evidence="1">Belongs to the prephenate/arogenate dehydrogenase family.</text>
</comment>
<proteinExistence type="inferred from homology"/>
<gene>
    <name evidence="4" type="ORF">GCM10023176_43440</name>
</gene>
<comment type="caution">
    <text evidence="4">The sequence shown here is derived from an EMBL/GenBank/DDBJ whole genome shotgun (WGS) entry which is preliminary data.</text>
</comment>
<dbReference type="SUPFAM" id="SSF48179">
    <property type="entry name" value="6-phosphogluconate dehydrogenase C-terminal domain-like"/>
    <property type="match status" value="1"/>
</dbReference>
<evidence type="ECO:0000313" key="4">
    <source>
        <dbReference type="EMBL" id="GAA4575024.1"/>
    </source>
</evidence>
<dbReference type="RefSeq" id="WP_346122268.1">
    <property type="nucleotide sequence ID" value="NZ_BAABGU010000025.1"/>
</dbReference>
<keyword evidence="2" id="KW-0560">Oxidoreductase</keyword>
<dbReference type="PANTHER" id="PTHR21363">
    <property type="entry name" value="PREPHENATE DEHYDROGENASE"/>
    <property type="match status" value="1"/>
</dbReference>
<dbReference type="InterPro" id="IPR036291">
    <property type="entry name" value="NAD(P)-bd_dom_sf"/>
</dbReference>
<evidence type="ECO:0000256" key="1">
    <source>
        <dbReference type="ARBA" id="ARBA00007964"/>
    </source>
</evidence>
<dbReference type="InterPro" id="IPR003099">
    <property type="entry name" value="Prephen_DH"/>
</dbReference>
<evidence type="ECO:0000259" key="3">
    <source>
        <dbReference type="PROSITE" id="PS51176"/>
    </source>
</evidence>
<dbReference type="PANTHER" id="PTHR21363:SF0">
    <property type="entry name" value="PREPHENATE DEHYDROGENASE [NADP(+)]"/>
    <property type="match status" value="1"/>
</dbReference>
<name>A0ABP8SSX3_9ACTN</name>
<feature type="domain" description="Prephenate/arogenate dehydrogenase" evidence="3">
    <location>
        <begin position="15"/>
        <end position="297"/>
    </location>
</feature>
<dbReference type="Gene3D" id="3.40.50.720">
    <property type="entry name" value="NAD(P)-binding Rossmann-like Domain"/>
    <property type="match status" value="1"/>
</dbReference>
<reference evidence="5" key="1">
    <citation type="journal article" date="2019" name="Int. J. Syst. Evol. Microbiol.">
        <title>The Global Catalogue of Microorganisms (GCM) 10K type strain sequencing project: providing services to taxonomists for standard genome sequencing and annotation.</title>
        <authorList>
            <consortium name="The Broad Institute Genomics Platform"/>
            <consortium name="The Broad Institute Genome Sequencing Center for Infectious Disease"/>
            <person name="Wu L."/>
            <person name="Ma J."/>
        </authorList>
    </citation>
    <scope>NUCLEOTIDE SEQUENCE [LARGE SCALE GENOMIC DNA]</scope>
    <source>
        <strain evidence="5">JCM 3175</strain>
    </source>
</reference>
<accession>A0ABP8SSX3</accession>
<dbReference type="Proteomes" id="UP001500307">
    <property type="component" value="Unassembled WGS sequence"/>
</dbReference>
<dbReference type="Pfam" id="PF20463">
    <property type="entry name" value="PDH_C"/>
    <property type="match status" value="1"/>
</dbReference>
<dbReference type="Gene3D" id="1.10.3660.10">
    <property type="entry name" value="6-phosphogluconate dehydrogenase C-terminal like domain"/>
    <property type="match status" value="1"/>
</dbReference>
<dbReference type="EMBL" id="BAABGU010000025">
    <property type="protein sequence ID" value="GAA4575024.1"/>
    <property type="molecule type" value="Genomic_DNA"/>
</dbReference>
<keyword evidence="5" id="KW-1185">Reference proteome</keyword>
<dbReference type="InterPro" id="IPR050812">
    <property type="entry name" value="Preph/Arog_dehydrog"/>
</dbReference>
<dbReference type="InterPro" id="IPR008927">
    <property type="entry name" value="6-PGluconate_DH-like_C_sf"/>
</dbReference>
<organism evidence="4 5">
    <name type="scientific">Micromonospora coerulea</name>
    <dbReference type="NCBI Taxonomy" id="47856"/>
    <lineage>
        <taxon>Bacteria</taxon>
        <taxon>Bacillati</taxon>
        <taxon>Actinomycetota</taxon>
        <taxon>Actinomycetes</taxon>
        <taxon>Micromonosporales</taxon>
        <taxon>Micromonosporaceae</taxon>
        <taxon>Micromonospora</taxon>
    </lineage>
</organism>
<dbReference type="InterPro" id="IPR046826">
    <property type="entry name" value="PDH_N"/>
</dbReference>
<protein>
    <submittedName>
        <fullName evidence="4">Prephenate dehydrogenase/arogenate dehydrogenase family protein</fullName>
    </submittedName>
</protein>
<sequence>MTDGVTDGRPVVAERTAAVVGTGLIGGSVLLRLRAAGLDVTGWDPDPATRDYAHEQGVAAPDTLEEAVAGRDVVFLCGPLPSLPETLARVAGATDEHCVLTDVGSTKAAVAAAATAQGLGHRFVPGHPMAGADGAGLTAATPVLLDGAAWVLCPTGSGMAAFRRLAALVIDVFGARVVPLSAPEHDVVAALSSHVPHLLAGALAGAVQRSALREAVLALAAGSFTDGTRVAGGPPERTANMLLANRGPALAGLEAVRAVLDELADAMRAGDRAALTALLDEGRTARAAVRGRTFAAHRREFPAVVDHAGELAYLRELGAAGGHLTQCRVEAGAVVYTGHLPASPG</sequence>
<dbReference type="Pfam" id="PF02153">
    <property type="entry name" value="PDH_N"/>
    <property type="match status" value="1"/>
</dbReference>
<evidence type="ECO:0000313" key="5">
    <source>
        <dbReference type="Proteomes" id="UP001500307"/>
    </source>
</evidence>
<dbReference type="SUPFAM" id="SSF51735">
    <property type="entry name" value="NAD(P)-binding Rossmann-fold domains"/>
    <property type="match status" value="1"/>
</dbReference>
<dbReference type="PROSITE" id="PS51176">
    <property type="entry name" value="PDH_ADH"/>
    <property type="match status" value="1"/>
</dbReference>
<evidence type="ECO:0000256" key="2">
    <source>
        <dbReference type="ARBA" id="ARBA00023002"/>
    </source>
</evidence>